<keyword evidence="2 6" id="KW-0540">Nuclease</keyword>
<name>A0A8T4L7Z6_9ARCH</name>
<dbReference type="AlphaFoldDB" id="A0A8T4L7Z6"/>
<dbReference type="InterPro" id="IPR048302">
    <property type="entry name" value="NucS_N"/>
</dbReference>
<dbReference type="InterPro" id="IPR002793">
    <property type="entry name" value="Endonuclease_NucS"/>
</dbReference>
<dbReference type="InterPro" id="IPR048301">
    <property type="entry name" value="NucS_C"/>
</dbReference>
<reference evidence="9" key="1">
    <citation type="submission" date="2021-03" db="EMBL/GenBank/DDBJ databases">
        <authorList>
            <person name="Jaffe A."/>
        </authorList>
    </citation>
    <scope>NUCLEOTIDE SEQUENCE</scope>
    <source>
        <strain evidence="9">RIFCSPHIGHO2_01_FULL_GW2011_AR10_43_9</strain>
    </source>
</reference>
<dbReference type="Proteomes" id="UP000683213">
    <property type="component" value="Unassembled WGS sequence"/>
</dbReference>
<dbReference type="PANTHER" id="PTHR38814">
    <property type="entry name" value="ENDONUCLEASE NUCS"/>
    <property type="match status" value="1"/>
</dbReference>
<evidence type="ECO:0000313" key="10">
    <source>
        <dbReference type="Proteomes" id="UP000683213"/>
    </source>
</evidence>
<dbReference type="SUPFAM" id="SSF52980">
    <property type="entry name" value="Restriction endonuclease-like"/>
    <property type="match status" value="1"/>
</dbReference>
<keyword evidence="5 6" id="KW-0238">DNA-binding</keyword>
<sequence>MFSFGQARQRIEEAIKGKQMLLVVGNCYVEYWGRAASKLPKGKRLLMIKGDSSSAIHQNRLLRPTNYMMNARISCEEQDNALVLSAKKLKPKESIKVFFYRVDDIQSYEMDSAADLRLFGSERELSNELMKDLSFLEEGLKPLKQEQAFRKGIADLIAEDKDGNIVVIEVKRRKADFSAVTQLQRYAKQVEKINGVKTRGILVAPEIMKNARDLLENYGLEYYSFDFEIGNPKTKIKGVQKKQPTITEFM</sequence>
<reference evidence="9" key="2">
    <citation type="submission" date="2021-05" db="EMBL/GenBank/DDBJ databases">
        <title>Protein family content uncovers lineage relationships and bacterial pathway maintenance mechanisms in DPANN archaea.</title>
        <authorList>
            <person name="Castelle C.J."/>
            <person name="Meheust R."/>
            <person name="Jaffe A.L."/>
            <person name="Seitz K."/>
            <person name="Gong X."/>
            <person name="Baker B.J."/>
            <person name="Banfield J.F."/>
        </authorList>
    </citation>
    <scope>NUCLEOTIDE SEQUENCE</scope>
    <source>
        <strain evidence="9">RIFCSPHIGHO2_01_FULL_GW2011_AR10_43_9</strain>
    </source>
</reference>
<protein>
    <recommendedName>
        <fullName evidence="6">Endonuclease NucS</fullName>
        <ecNumber evidence="6">3.1.-.-</ecNumber>
    </recommendedName>
</protein>
<dbReference type="GO" id="GO:0000014">
    <property type="term" value="F:single-stranded DNA endodeoxyribonuclease activity"/>
    <property type="evidence" value="ECO:0007669"/>
    <property type="project" value="UniProtKB-UniRule"/>
</dbReference>
<evidence type="ECO:0000259" key="8">
    <source>
        <dbReference type="Pfam" id="PF21003"/>
    </source>
</evidence>
<evidence type="ECO:0000256" key="5">
    <source>
        <dbReference type="ARBA" id="ARBA00023125"/>
    </source>
</evidence>
<comment type="function">
    <text evidence="6">Cleaves both 3' and 5' ssDNA extremities of branched DNA structures.</text>
</comment>
<feature type="domain" description="Endonuclease NucS N-terminal PH-like" evidence="8">
    <location>
        <begin position="19"/>
        <end position="112"/>
    </location>
</feature>
<dbReference type="EC" id="3.1.-.-" evidence="6"/>
<dbReference type="InterPro" id="IPR049173">
    <property type="entry name" value="NucS_N_sf"/>
</dbReference>
<dbReference type="EMBL" id="JAGVWF010000068">
    <property type="protein sequence ID" value="MBS3059695.1"/>
    <property type="molecule type" value="Genomic_DNA"/>
</dbReference>
<dbReference type="Gene3D" id="3.40.1350.10">
    <property type="match status" value="1"/>
</dbReference>
<feature type="domain" description="Endonuclease NucS C-terminal" evidence="7">
    <location>
        <begin position="122"/>
        <end position="226"/>
    </location>
</feature>
<evidence type="ECO:0000256" key="1">
    <source>
        <dbReference type="ARBA" id="ARBA00022490"/>
    </source>
</evidence>
<dbReference type="InterPro" id="IPR011335">
    <property type="entry name" value="Restrct_endonuc-II-like"/>
</dbReference>
<dbReference type="Gene3D" id="2.70.180.20">
    <property type="match status" value="1"/>
</dbReference>
<dbReference type="GO" id="GO:0005737">
    <property type="term" value="C:cytoplasm"/>
    <property type="evidence" value="ECO:0007669"/>
    <property type="project" value="UniProtKB-SubCell"/>
</dbReference>
<organism evidence="9 10">
    <name type="scientific">Candidatus Iainarchaeum sp</name>
    <dbReference type="NCBI Taxonomy" id="3101447"/>
    <lineage>
        <taxon>Archaea</taxon>
        <taxon>Candidatus Iainarchaeota</taxon>
        <taxon>Candidatus Iainarchaeia</taxon>
        <taxon>Candidatus Iainarchaeales</taxon>
        <taxon>Candidatus Iainarchaeaceae</taxon>
        <taxon>Candidatus Iainarchaeum</taxon>
    </lineage>
</organism>
<evidence type="ECO:0000256" key="2">
    <source>
        <dbReference type="ARBA" id="ARBA00022722"/>
    </source>
</evidence>
<evidence type="ECO:0000256" key="6">
    <source>
        <dbReference type="HAMAP-Rule" id="MF_00722"/>
    </source>
</evidence>
<dbReference type="GO" id="GO:0003677">
    <property type="term" value="F:DNA binding"/>
    <property type="evidence" value="ECO:0007669"/>
    <property type="project" value="UniProtKB-KW"/>
</dbReference>
<keyword evidence="1 6" id="KW-0963">Cytoplasm</keyword>
<dbReference type="Pfam" id="PF01939">
    <property type="entry name" value="NucS_C"/>
    <property type="match status" value="1"/>
</dbReference>
<dbReference type="PANTHER" id="PTHR38814:SF1">
    <property type="entry name" value="ENDONUCLEASE NUCS"/>
    <property type="match status" value="1"/>
</dbReference>
<proteinExistence type="inferred from homology"/>
<comment type="caution">
    <text evidence="9">The sequence shown here is derived from an EMBL/GenBank/DDBJ whole genome shotgun (WGS) entry which is preliminary data.</text>
</comment>
<gene>
    <name evidence="6 9" type="primary">nucS</name>
    <name evidence="9" type="ORF">J4224_04710</name>
</gene>
<dbReference type="Pfam" id="PF21003">
    <property type="entry name" value="NucS_N"/>
    <property type="match status" value="1"/>
</dbReference>
<dbReference type="HAMAP" id="MF_00722">
    <property type="entry name" value="NucS"/>
    <property type="match status" value="1"/>
</dbReference>
<evidence type="ECO:0000259" key="7">
    <source>
        <dbReference type="Pfam" id="PF01939"/>
    </source>
</evidence>
<dbReference type="CDD" id="cd22341">
    <property type="entry name" value="NucS-like"/>
    <property type="match status" value="1"/>
</dbReference>
<dbReference type="InterPro" id="IPR011856">
    <property type="entry name" value="tRNA_endonuc-like_dom_sf"/>
</dbReference>
<keyword evidence="4 6" id="KW-0378">Hydrolase</keyword>
<comment type="subcellular location">
    <subcellularLocation>
        <location evidence="6">Cytoplasm</location>
    </subcellularLocation>
</comment>
<comment type="similarity">
    <text evidence="6">Belongs to the NucS endonuclease family.</text>
</comment>
<evidence type="ECO:0000256" key="3">
    <source>
        <dbReference type="ARBA" id="ARBA00022759"/>
    </source>
</evidence>
<keyword evidence="3 6" id="KW-0255">Endonuclease</keyword>
<evidence type="ECO:0000256" key="4">
    <source>
        <dbReference type="ARBA" id="ARBA00022801"/>
    </source>
</evidence>
<accession>A0A8T4L7Z6</accession>
<dbReference type="NCBIfam" id="NF003270">
    <property type="entry name" value="PRK04247.1"/>
    <property type="match status" value="1"/>
</dbReference>
<evidence type="ECO:0000313" key="9">
    <source>
        <dbReference type="EMBL" id="MBS3059695.1"/>
    </source>
</evidence>